<dbReference type="AlphaFoldDB" id="B0NV82"/>
<dbReference type="GO" id="GO:0043565">
    <property type="term" value="F:sequence-specific DNA binding"/>
    <property type="evidence" value="ECO:0007669"/>
    <property type="project" value="InterPro"/>
</dbReference>
<evidence type="ECO:0000259" key="4">
    <source>
        <dbReference type="PROSITE" id="PS01124"/>
    </source>
</evidence>
<accession>B0NV82</accession>
<evidence type="ECO:0000313" key="6">
    <source>
        <dbReference type="Proteomes" id="UP000004713"/>
    </source>
</evidence>
<dbReference type="InterPro" id="IPR009057">
    <property type="entry name" value="Homeodomain-like_sf"/>
</dbReference>
<evidence type="ECO:0000256" key="3">
    <source>
        <dbReference type="ARBA" id="ARBA00023163"/>
    </source>
</evidence>
<reference evidence="5 6" key="2">
    <citation type="submission" date="2007-11" db="EMBL/GenBank/DDBJ databases">
        <authorList>
            <person name="Fulton L."/>
            <person name="Clifton S."/>
            <person name="Fulton B."/>
            <person name="Xu J."/>
            <person name="Minx P."/>
            <person name="Pepin K.H."/>
            <person name="Johnson M."/>
            <person name="Thiruvilangam P."/>
            <person name="Bhonagiri V."/>
            <person name="Nash W.E."/>
            <person name="Mardis E.R."/>
            <person name="Wilson R.K."/>
        </authorList>
    </citation>
    <scope>NUCLEOTIDE SEQUENCE [LARGE SCALE GENOMIC DNA]</scope>
    <source>
        <strain evidence="5 6">ATCC 43183</strain>
    </source>
</reference>
<feature type="domain" description="HTH araC/xylS-type" evidence="4">
    <location>
        <begin position="101"/>
        <end position="201"/>
    </location>
</feature>
<dbReference type="PANTHER" id="PTHR43280">
    <property type="entry name" value="ARAC-FAMILY TRANSCRIPTIONAL REGULATOR"/>
    <property type="match status" value="1"/>
</dbReference>
<reference evidence="5 6" key="1">
    <citation type="submission" date="2007-11" db="EMBL/GenBank/DDBJ databases">
        <title>Draft genome sequence of Bacteroides stercoris(ATCC 43183).</title>
        <authorList>
            <person name="Sudarsanam P."/>
            <person name="Ley R."/>
            <person name="Guruge J."/>
            <person name="Turnbaugh P.J."/>
            <person name="Mahowald M."/>
            <person name="Liep D."/>
            <person name="Gordon J."/>
        </authorList>
    </citation>
    <scope>NUCLEOTIDE SEQUENCE [LARGE SCALE GENOMIC DNA]</scope>
    <source>
        <strain evidence="5 6">ATCC 43183</strain>
    </source>
</reference>
<dbReference type="InterPro" id="IPR018062">
    <property type="entry name" value="HTH_AraC-typ_CS"/>
</dbReference>
<dbReference type="InterPro" id="IPR018060">
    <property type="entry name" value="HTH_AraC"/>
</dbReference>
<evidence type="ECO:0000313" key="5">
    <source>
        <dbReference type="EMBL" id="EDS14275.1"/>
    </source>
</evidence>
<name>B0NV82_BACSE</name>
<evidence type="ECO:0000256" key="1">
    <source>
        <dbReference type="ARBA" id="ARBA00023015"/>
    </source>
</evidence>
<keyword evidence="3" id="KW-0804">Transcription</keyword>
<dbReference type="EMBL" id="ABFZ02000022">
    <property type="protein sequence ID" value="EDS14275.1"/>
    <property type="molecule type" value="Genomic_DNA"/>
</dbReference>
<evidence type="ECO:0000256" key="2">
    <source>
        <dbReference type="ARBA" id="ARBA00023125"/>
    </source>
</evidence>
<dbReference type="HOGENOM" id="CLU_121830_0_0_10"/>
<dbReference type="PROSITE" id="PS01124">
    <property type="entry name" value="HTH_ARAC_FAMILY_2"/>
    <property type="match status" value="1"/>
</dbReference>
<dbReference type="Proteomes" id="UP000004713">
    <property type="component" value="Unassembled WGS sequence"/>
</dbReference>
<protein>
    <submittedName>
        <fullName evidence="5">Transcriptional regulator, AraC family</fullName>
    </submittedName>
</protein>
<dbReference type="SUPFAM" id="SSF46689">
    <property type="entry name" value="Homeodomain-like"/>
    <property type="match status" value="1"/>
</dbReference>
<dbReference type="PANTHER" id="PTHR43280:SF28">
    <property type="entry name" value="HTH-TYPE TRANSCRIPTIONAL ACTIVATOR RHAS"/>
    <property type="match status" value="1"/>
</dbReference>
<dbReference type="Gene3D" id="1.10.10.60">
    <property type="entry name" value="Homeodomain-like"/>
    <property type="match status" value="2"/>
</dbReference>
<gene>
    <name evidence="5" type="ORF">BACSTE_03421</name>
</gene>
<dbReference type="Pfam" id="PF12833">
    <property type="entry name" value="HTH_18"/>
    <property type="match status" value="1"/>
</dbReference>
<proteinExistence type="predicted"/>
<dbReference type="PROSITE" id="PS00041">
    <property type="entry name" value="HTH_ARAC_FAMILY_1"/>
    <property type="match status" value="1"/>
</dbReference>
<dbReference type="eggNOG" id="COG2207">
    <property type="taxonomic scope" value="Bacteria"/>
</dbReference>
<sequence>MKAKTNHTYYLCPKKNGMPDITPNPENTLHIKNMVCNRCIMVVKSQLEQLGLHPLSVELGIAVLPDAVSDETYQRVKASLETFGFELIDDKKSQTVEQIKDAIIELVHYDDNGLKTNQSDYLASKLHRDYSALSKLFSETTNTTIEKYLIAQKIERAKELLMYGELSLNEIADMLNYSSVSYLSAQFKHVTGMTPSHFKKIKGNKRKPLDEI</sequence>
<keyword evidence="2" id="KW-0238">DNA-binding</keyword>
<organism evidence="5 6">
    <name type="scientific">Bacteroides stercoris ATCC 43183</name>
    <dbReference type="NCBI Taxonomy" id="449673"/>
    <lineage>
        <taxon>Bacteria</taxon>
        <taxon>Pseudomonadati</taxon>
        <taxon>Bacteroidota</taxon>
        <taxon>Bacteroidia</taxon>
        <taxon>Bacteroidales</taxon>
        <taxon>Bacteroidaceae</taxon>
        <taxon>Bacteroides</taxon>
    </lineage>
</organism>
<keyword evidence="1" id="KW-0805">Transcription regulation</keyword>
<dbReference type="GO" id="GO:0003700">
    <property type="term" value="F:DNA-binding transcription factor activity"/>
    <property type="evidence" value="ECO:0007669"/>
    <property type="project" value="InterPro"/>
</dbReference>
<comment type="caution">
    <text evidence="5">The sequence shown here is derived from an EMBL/GenBank/DDBJ whole genome shotgun (WGS) entry which is preliminary data.</text>
</comment>
<dbReference type="SMART" id="SM00342">
    <property type="entry name" value="HTH_ARAC"/>
    <property type="match status" value="1"/>
</dbReference>